<dbReference type="PROSITE" id="PS51186">
    <property type="entry name" value="GNAT"/>
    <property type="match status" value="1"/>
</dbReference>
<accession>A0ABS5FA29</accession>
<reference evidence="5" key="1">
    <citation type="journal article" date="2021" name="Syst. Appl. Microbiol.">
        <title>Roseomonas hellenica sp. nov., isolated from roots of wild-growing Alkanna tinctoria.</title>
        <authorList>
            <person name="Rat A."/>
            <person name="Naranjo H.D."/>
            <person name="Lebbe L."/>
            <person name="Cnockaert M."/>
            <person name="Krigas N."/>
            <person name="Grigoriadou K."/>
            <person name="Maloupa E."/>
            <person name="Willems A."/>
        </authorList>
    </citation>
    <scope>NUCLEOTIDE SEQUENCE [LARGE SCALE GENOMIC DNA]</scope>
    <source>
        <strain evidence="5">LMG 31523</strain>
    </source>
</reference>
<evidence type="ECO:0000256" key="1">
    <source>
        <dbReference type="ARBA" id="ARBA00022679"/>
    </source>
</evidence>
<dbReference type="InterPro" id="IPR050832">
    <property type="entry name" value="Bact_Acetyltransf"/>
</dbReference>
<dbReference type="PANTHER" id="PTHR43877:SF1">
    <property type="entry name" value="ACETYLTRANSFERASE"/>
    <property type="match status" value="1"/>
</dbReference>
<dbReference type="EMBL" id="JAAGBB010000112">
    <property type="protein sequence ID" value="MBR0669419.1"/>
    <property type="molecule type" value="Genomic_DNA"/>
</dbReference>
<keyword evidence="1" id="KW-0808">Transferase</keyword>
<dbReference type="Proteomes" id="UP001196870">
    <property type="component" value="Unassembled WGS sequence"/>
</dbReference>
<comment type="caution">
    <text evidence="4">The sequence shown here is derived from an EMBL/GenBank/DDBJ whole genome shotgun (WGS) entry which is preliminary data.</text>
</comment>
<keyword evidence="5" id="KW-1185">Reference proteome</keyword>
<dbReference type="PANTHER" id="PTHR43877">
    <property type="entry name" value="AMINOALKYLPHOSPHONATE N-ACETYLTRANSFERASE-RELATED-RELATED"/>
    <property type="match status" value="1"/>
</dbReference>
<dbReference type="RefSeq" id="WP_211858436.1">
    <property type="nucleotide sequence ID" value="NZ_JAAGBB010000112.1"/>
</dbReference>
<protein>
    <submittedName>
        <fullName evidence="4">GNAT family N-acetyltransferase</fullName>
    </submittedName>
</protein>
<sequence length="150" mass="15873">MTSRHGLEIRAATPIDAPGLATLLAAAGQATDVPAMAERLAAMRQEAGAVLIAAQWGPPSGLVVLHWYPTLDDPRPTAQITTLLVDAEERRRGIGRLLLKAAAQAARTAGCGRLELLAALEETSLRAFCHATGFAETGTRLIRSLRKRGS</sequence>
<evidence type="ECO:0000256" key="2">
    <source>
        <dbReference type="ARBA" id="ARBA00023315"/>
    </source>
</evidence>
<dbReference type="Gene3D" id="3.40.630.30">
    <property type="match status" value="1"/>
</dbReference>
<dbReference type="Pfam" id="PF00583">
    <property type="entry name" value="Acetyltransf_1"/>
    <property type="match status" value="1"/>
</dbReference>
<dbReference type="InterPro" id="IPR000182">
    <property type="entry name" value="GNAT_dom"/>
</dbReference>
<name>A0ABS5FA29_9PROT</name>
<dbReference type="InterPro" id="IPR016181">
    <property type="entry name" value="Acyl_CoA_acyltransferase"/>
</dbReference>
<evidence type="ECO:0000313" key="5">
    <source>
        <dbReference type="Proteomes" id="UP001196870"/>
    </source>
</evidence>
<gene>
    <name evidence="4" type="ORF">GXW71_34060</name>
</gene>
<dbReference type="SUPFAM" id="SSF55729">
    <property type="entry name" value="Acyl-CoA N-acyltransferases (Nat)"/>
    <property type="match status" value="1"/>
</dbReference>
<evidence type="ECO:0000313" key="4">
    <source>
        <dbReference type="EMBL" id="MBR0669419.1"/>
    </source>
</evidence>
<organism evidence="4 5">
    <name type="scientific">Plastoroseomonas hellenica</name>
    <dbReference type="NCBI Taxonomy" id="2687306"/>
    <lineage>
        <taxon>Bacteria</taxon>
        <taxon>Pseudomonadati</taxon>
        <taxon>Pseudomonadota</taxon>
        <taxon>Alphaproteobacteria</taxon>
        <taxon>Acetobacterales</taxon>
        <taxon>Acetobacteraceae</taxon>
        <taxon>Plastoroseomonas</taxon>
    </lineage>
</organism>
<proteinExistence type="predicted"/>
<feature type="domain" description="N-acetyltransferase" evidence="3">
    <location>
        <begin position="7"/>
        <end position="150"/>
    </location>
</feature>
<evidence type="ECO:0000259" key="3">
    <source>
        <dbReference type="PROSITE" id="PS51186"/>
    </source>
</evidence>
<keyword evidence="2" id="KW-0012">Acyltransferase</keyword>